<evidence type="ECO:0000256" key="2">
    <source>
        <dbReference type="ARBA" id="ARBA00023015"/>
    </source>
</evidence>
<dbReference type="STRING" id="210143.A0A1R3GE82"/>
<evidence type="ECO:0000259" key="8">
    <source>
        <dbReference type="PROSITE" id="PS50888"/>
    </source>
</evidence>
<evidence type="ECO:0000313" key="10">
    <source>
        <dbReference type="Proteomes" id="UP000188268"/>
    </source>
</evidence>
<gene>
    <name evidence="9" type="ORF">CCACVL1_26597</name>
</gene>
<keyword evidence="6" id="KW-0175">Coiled coil</keyword>
<dbReference type="GO" id="GO:0046983">
    <property type="term" value="F:protein dimerization activity"/>
    <property type="evidence" value="ECO:0007669"/>
    <property type="project" value="InterPro"/>
</dbReference>
<dbReference type="GO" id="GO:0080090">
    <property type="term" value="P:regulation of primary metabolic process"/>
    <property type="evidence" value="ECO:0007669"/>
    <property type="project" value="UniProtKB-ARBA"/>
</dbReference>
<keyword evidence="3" id="KW-0238">DNA-binding</keyword>
<feature type="domain" description="BHLH" evidence="8">
    <location>
        <begin position="103"/>
        <end position="152"/>
    </location>
</feature>
<dbReference type="InterPro" id="IPR054502">
    <property type="entry name" value="bHLH-TF_ACT-like_plant"/>
</dbReference>
<dbReference type="AlphaFoldDB" id="A0A1R3GE82"/>
<keyword evidence="5" id="KW-0539">Nucleus</keyword>
<evidence type="ECO:0000256" key="5">
    <source>
        <dbReference type="ARBA" id="ARBA00023242"/>
    </source>
</evidence>
<feature type="coiled-coil region" evidence="6">
    <location>
        <begin position="142"/>
        <end position="169"/>
    </location>
</feature>
<dbReference type="Pfam" id="PF00010">
    <property type="entry name" value="HLH"/>
    <property type="match status" value="1"/>
</dbReference>
<accession>A0A1R3GE82</accession>
<proteinExistence type="predicted"/>
<evidence type="ECO:0000256" key="6">
    <source>
        <dbReference type="SAM" id="Coils"/>
    </source>
</evidence>
<dbReference type="PANTHER" id="PTHR45959">
    <property type="entry name" value="BHLH TRANSCRIPTION FACTOR"/>
    <property type="match status" value="1"/>
</dbReference>
<reference evidence="9 10" key="1">
    <citation type="submission" date="2013-09" db="EMBL/GenBank/DDBJ databases">
        <title>Corchorus capsularis genome sequencing.</title>
        <authorList>
            <person name="Alam M."/>
            <person name="Haque M.S."/>
            <person name="Islam M.S."/>
            <person name="Emdad E.M."/>
            <person name="Islam M.M."/>
            <person name="Ahmed B."/>
            <person name="Halim A."/>
            <person name="Hossen Q.M.M."/>
            <person name="Hossain M.Z."/>
            <person name="Ahmed R."/>
            <person name="Khan M.M."/>
            <person name="Islam R."/>
            <person name="Rashid M.M."/>
            <person name="Khan S.A."/>
            <person name="Rahman M.S."/>
            <person name="Alam M."/>
        </authorList>
    </citation>
    <scope>NUCLEOTIDE SEQUENCE [LARGE SCALE GENOMIC DNA]</scope>
    <source>
        <strain evidence="10">cv. CVL-1</strain>
        <tissue evidence="9">Whole seedling</tissue>
    </source>
</reference>
<dbReference type="EMBL" id="AWWV01014510">
    <property type="protein sequence ID" value="OMO56376.1"/>
    <property type="molecule type" value="Genomic_DNA"/>
</dbReference>
<protein>
    <recommendedName>
        <fullName evidence="8">BHLH domain-containing protein</fullName>
    </recommendedName>
</protein>
<comment type="subcellular location">
    <subcellularLocation>
        <location evidence="1">Nucleus</location>
    </subcellularLocation>
</comment>
<name>A0A1R3GE82_COCAP</name>
<organism evidence="9 10">
    <name type="scientific">Corchorus capsularis</name>
    <name type="common">Jute</name>
    <dbReference type="NCBI Taxonomy" id="210143"/>
    <lineage>
        <taxon>Eukaryota</taxon>
        <taxon>Viridiplantae</taxon>
        <taxon>Streptophyta</taxon>
        <taxon>Embryophyta</taxon>
        <taxon>Tracheophyta</taxon>
        <taxon>Spermatophyta</taxon>
        <taxon>Magnoliopsida</taxon>
        <taxon>eudicotyledons</taxon>
        <taxon>Gunneridae</taxon>
        <taxon>Pentapetalae</taxon>
        <taxon>rosids</taxon>
        <taxon>malvids</taxon>
        <taxon>Malvales</taxon>
        <taxon>Malvaceae</taxon>
        <taxon>Grewioideae</taxon>
        <taxon>Apeibeae</taxon>
        <taxon>Corchorus</taxon>
    </lineage>
</organism>
<dbReference type="PANTHER" id="PTHR45959:SF73">
    <property type="entry name" value="TRANSCRIPTION FACTOR BHLH25"/>
    <property type="match status" value="1"/>
</dbReference>
<dbReference type="InterPro" id="IPR052610">
    <property type="entry name" value="bHLH_transcription_regulator"/>
</dbReference>
<dbReference type="InterPro" id="IPR036638">
    <property type="entry name" value="HLH_DNA-bd_sf"/>
</dbReference>
<evidence type="ECO:0000256" key="3">
    <source>
        <dbReference type="ARBA" id="ARBA00023125"/>
    </source>
</evidence>
<dbReference type="PROSITE" id="PS50888">
    <property type="entry name" value="BHLH"/>
    <property type="match status" value="1"/>
</dbReference>
<evidence type="ECO:0000256" key="4">
    <source>
        <dbReference type="ARBA" id="ARBA00023163"/>
    </source>
</evidence>
<dbReference type="Pfam" id="PF22754">
    <property type="entry name" value="bHLH-TF_ACT-like_plant"/>
    <property type="match status" value="1"/>
</dbReference>
<keyword evidence="4" id="KW-0804">Transcription</keyword>
<evidence type="ECO:0000313" key="9">
    <source>
        <dbReference type="EMBL" id="OMO56376.1"/>
    </source>
</evidence>
<dbReference type="SUPFAM" id="SSF47459">
    <property type="entry name" value="HLH, helix-loop-helix DNA-binding domain"/>
    <property type="match status" value="1"/>
</dbReference>
<keyword evidence="2" id="KW-0805">Transcription regulation</keyword>
<dbReference type="Proteomes" id="UP000188268">
    <property type="component" value="Unassembled WGS sequence"/>
</dbReference>
<dbReference type="SMART" id="SM00353">
    <property type="entry name" value="HLH"/>
    <property type="match status" value="1"/>
</dbReference>
<dbReference type="Gene3D" id="4.10.280.10">
    <property type="entry name" value="Helix-loop-helix DNA-binding domain"/>
    <property type="match status" value="1"/>
</dbReference>
<feature type="region of interest" description="Disordered" evidence="7">
    <location>
        <begin position="36"/>
        <end position="60"/>
    </location>
</feature>
<dbReference type="OrthoDB" id="690068at2759"/>
<comment type="caution">
    <text evidence="9">The sequence shown here is derived from an EMBL/GenBank/DDBJ whole genome shotgun (WGS) entry which is preliminary data.</text>
</comment>
<dbReference type="Gramene" id="OMO56376">
    <property type="protein sequence ID" value="OMO56376"/>
    <property type="gene ID" value="CCACVL1_26597"/>
</dbReference>
<dbReference type="OMA" id="TIPNMDY"/>
<evidence type="ECO:0000256" key="7">
    <source>
        <dbReference type="SAM" id="MobiDB-lite"/>
    </source>
</evidence>
<dbReference type="InterPro" id="IPR011598">
    <property type="entry name" value="bHLH_dom"/>
</dbReference>
<sequence length="281" mass="31644">MEQNNLIINASNSCIINEANSDQFEDFKRPIKQLKTADSWNSNKSIPPPPKGASSSSSSHIISFDNSNISSPAISDQYYGLDHHCAMKPKTERPVGSLTRTPLHAQDHVIAERKRREKLSQRFIALSRLMQGLKKTDKASILGEAIKYVNQLKERVATLEEQVSKKTMESVIFVKKTQIYADDETSSSDENFDNNNSLPEIEARVSDRDVLIRIHCQKNKGCLPNIINEVENLHLNVLNSNVMTFGHATLDITIVAQMEAEYSMTVKDLVKSLRLALLKFM</sequence>
<keyword evidence="10" id="KW-1185">Reference proteome</keyword>
<evidence type="ECO:0000256" key="1">
    <source>
        <dbReference type="ARBA" id="ARBA00004123"/>
    </source>
</evidence>
<dbReference type="GO" id="GO:0005634">
    <property type="term" value="C:nucleus"/>
    <property type="evidence" value="ECO:0007669"/>
    <property type="project" value="UniProtKB-SubCell"/>
</dbReference>